<evidence type="ECO:0000313" key="2">
    <source>
        <dbReference type="EMBL" id="PIR04155.1"/>
    </source>
</evidence>
<dbReference type="GO" id="GO:0016702">
    <property type="term" value="F:oxidoreductase activity, acting on single donors with incorporation of molecular oxygen, incorporation of two atoms of oxygen"/>
    <property type="evidence" value="ECO:0007669"/>
    <property type="project" value="UniProtKB-ARBA"/>
</dbReference>
<dbReference type="GO" id="GO:0008198">
    <property type="term" value="F:ferrous iron binding"/>
    <property type="evidence" value="ECO:0007669"/>
    <property type="project" value="InterPro"/>
</dbReference>
<dbReference type="NCBIfam" id="TIGR04336">
    <property type="entry name" value="AmmeMemoSam_B"/>
    <property type="match status" value="1"/>
</dbReference>
<accession>A0A2H0N7Q0</accession>
<comment type="caution">
    <text evidence="2">The sequence shown here is derived from an EMBL/GenBank/DDBJ whole genome shotgun (WGS) entry which is preliminary data.</text>
</comment>
<dbReference type="EMBL" id="PCWN01000007">
    <property type="protein sequence ID" value="PIR04155.1"/>
    <property type="molecule type" value="Genomic_DNA"/>
</dbReference>
<reference evidence="2 3" key="1">
    <citation type="submission" date="2017-09" db="EMBL/GenBank/DDBJ databases">
        <title>Depth-based differentiation of microbial function through sediment-hosted aquifers and enrichment of novel symbionts in the deep terrestrial subsurface.</title>
        <authorList>
            <person name="Probst A.J."/>
            <person name="Ladd B."/>
            <person name="Jarett J.K."/>
            <person name="Geller-Mcgrath D.E."/>
            <person name="Sieber C.M."/>
            <person name="Emerson J.B."/>
            <person name="Anantharaman K."/>
            <person name="Thomas B.C."/>
            <person name="Malmstrom R."/>
            <person name="Stieglmeier M."/>
            <person name="Klingl A."/>
            <person name="Woyke T."/>
            <person name="Ryan C.M."/>
            <person name="Banfield J.F."/>
        </authorList>
    </citation>
    <scope>NUCLEOTIDE SEQUENCE [LARGE SCALE GENOMIC DNA]</scope>
    <source>
        <strain evidence="2">CG11_big_fil_rev_8_21_14_0_20_39_34</strain>
    </source>
</reference>
<evidence type="ECO:0000259" key="1">
    <source>
        <dbReference type="Pfam" id="PF02900"/>
    </source>
</evidence>
<gene>
    <name evidence="2" type="primary">amrB</name>
    <name evidence="2" type="ORF">COV59_03145</name>
</gene>
<dbReference type="CDD" id="cd07951">
    <property type="entry name" value="ED_3B_N_AMMECR1"/>
    <property type="match status" value="1"/>
</dbReference>
<organism evidence="2 3">
    <name type="scientific">Candidatus Magasanikbacteria bacterium CG11_big_fil_rev_8_21_14_0_20_39_34</name>
    <dbReference type="NCBI Taxonomy" id="1974653"/>
    <lineage>
        <taxon>Bacteria</taxon>
        <taxon>Candidatus Magasanikiibacteriota</taxon>
    </lineage>
</organism>
<proteinExistence type="predicted"/>
<dbReference type="SUPFAM" id="SSF53213">
    <property type="entry name" value="LigB-like"/>
    <property type="match status" value="1"/>
</dbReference>
<dbReference type="Proteomes" id="UP000229600">
    <property type="component" value="Unassembled WGS sequence"/>
</dbReference>
<dbReference type="AlphaFoldDB" id="A0A2H0N7Q0"/>
<sequence>MQLVFSGIVPHTPLLIESISKEKKDYLQKSHAAISELEQSLYVSKPDVLIILSLHEGRYDNAFTINTQPEFLATFEQFGDLSTKKIWKGATHLGATIAHSDTPNTLPIQLVSESKLDYGTAVPLILLTQHLQNIKILPIGYSHLSPKEHFDFGSLIRERLAESNKRVAIIASGDLAHTLSPASPLGYHEDGQKFDTSIIEMLQSGNTAGILNLDPAIIENAKGDIYKPLLILLGLLQDMRFNFKNLSYEAPFGIGYLVGQFEF</sequence>
<name>A0A2H0N7Q0_9BACT</name>
<feature type="domain" description="Extradiol ring-cleavage dioxygenase class III enzyme subunit B" evidence="1">
    <location>
        <begin position="9"/>
        <end position="258"/>
    </location>
</feature>
<protein>
    <submittedName>
        <fullName evidence="2">AmmeMemoRadiSam system protein B</fullName>
    </submittedName>
</protein>
<evidence type="ECO:0000313" key="3">
    <source>
        <dbReference type="Proteomes" id="UP000229600"/>
    </source>
</evidence>
<dbReference type="Pfam" id="PF02900">
    <property type="entry name" value="LigB"/>
    <property type="match status" value="1"/>
</dbReference>
<dbReference type="Gene3D" id="3.40.830.10">
    <property type="entry name" value="LigB-like"/>
    <property type="match status" value="1"/>
</dbReference>
<dbReference type="InterPro" id="IPR004183">
    <property type="entry name" value="Xdiol_dOase_suB"/>
</dbReference>